<evidence type="ECO:0000313" key="2">
    <source>
        <dbReference type="Proteomes" id="UP000032300"/>
    </source>
</evidence>
<dbReference type="AlphaFoldDB" id="A0A7U4JAT1"/>
<name>A0A7U4JAT1_9SPHN</name>
<evidence type="ECO:0000313" key="1">
    <source>
        <dbReference type="EMBL" id="AJP73406.1"/>
    </source>
</evidence>
<accession>A0A7U4JAT1</accession>
<gene>
    <name evidence="1" type="ORF">TS85_18850</name>
</gene>
<reference evidence="1 2" key="2">
    <citation type="submission" date="2015-02" db="EMBL/GenBank/DDBJ databases">
        <title>The complete genome of Sphingomonas hengshuiensis sp. WHSC-8 isolated from soil of Hengshui Lake.</title>
        <authorList>
            <person name="Wei S."/>
            <person name="Guo J."/>
            <person name="Su C."/>
            <person name="Wu R."/>
            <person name="Zhang Z."/>
            <person name="Liang K."/>
            <person name="Li H."/>
            <person name="Wang T."/>
            <person name="Liu H."/>
            <person name="Zhang C."/>
            <person name="Li Z."/>
            <person name="Wang Q."/>
            <person name="Meng J."/>
        </authorList>
    </citation>
    <scope>NUCLEOTIDE SEQUENCE [LARGE SCALE GENOMIC DNA]</scope>
    <source>
        <strain evidence="1 2">WHSC-8</strain>
    </source>
</reference>
<dbReference type="KEGG" id="sphi:TS85_18850"/>
<proteinExistence type="predicted"/>
<protein>
    <submittedName>
        <fullName evidence="1">Uncharacterized protein</fullName>
    </submittedName>
</protein>
<dbReference type="OrthoDB" id="309023at2"/>
<dbReference type="Proteomes" id="UP000032300">
    <property type="component" value="Chromosome"/>
</dbReference>
<dbReference type="RefSeq" id="WP_044334280.1">
    <property type="nucleotide sequence ID" value="NZ_CP010836.1"/>
</dbReference>
<sequence>MVMTGLYLWKWLFAFSLAKAEASHQVHGCCIGLGGSAMLRMALEALPYSQPAAVTLLAVGAFCARPRTVAHEF</sequence>
<organism evidence="1 2">
    <name type="scientific">Sphingomonas hengshuiensis</name>
    <dbReference type="NCBI Taxonomy" id="1609977"/>
    <lineage>
        <taxon>Bacteria</taxon>
        <taxon>Pseudomonadati</taxon>
        <taxon>Pseudomonadota</taxon>
        <taxon>Alphaproteobacteria</taxon>
        <taxon>Sphingomonadales</taxon>
        <taxon>Sphingomonadaceae</taxon>
        <taxon>Sphingomonas</taxon>
    </lineage>
</organism>
<reference evidence="1 2" key="1">
    <citation type="journal article" date="2015" name="Int. J. Syst. Evol. Microbiol.">
        <title>Sphingomonas hengshuiensis sp. nov., isolated from lake wetland.</title>
        <authorList>
            <person name="Wei S."/>
            <person name="Wang T."/>
            <person name="Liu H."/>
            <person name="Zhang C."/>
            <person name="Guo J."/>
            <person name="Wang Q."/>
            <person name="Liang K."/>
            <person name="Zhang Z."/>
        </authorList>
    </citation>
    <scope>NUCLEOTIDE SEQUENCE [LARGE SCALE GENOMIC DNA]</scope>
    <source>
        <strain evidence="1 2">WHSC-8</strain>
    </source>
</reference>
<dbReference type="EMBL" id="CP010836">
    <property type="protein sequence ID" value="AJP73406.1"/>
    <property type="molecule type" value="Genomic_DNA"/>
</dbReference>
<keyword evidence="2" id="KW-1185">Reference proteome</keyword>